<feature type="transmembrane region" description="Helical" evidence="6">
    <location>
        <begin position="183"/>
        <end position="202"/>
    </location>
</feature>
<dbReference type="KEGG" id="tmai:FVE67_06340"/>
<keyword evidence="2 6" id="KW-0812">Transmembrane</keyword>
<feature type="transmembrane region" description="Helical" evidence="6">
    <location>
        <begin position="90"/>
        <end position="109"/>
    </location>
</feature>
<dbReference type="GO" id="GO:0017004">
    <property type="term" value="P:cytochrome complex assembly"/>
    <property type="evidence" value="ECO:0007669"/>
    <property type="project" value="UniProtKB-KW"/>
</dbReference>
<dbReference type="RefSeq" id="WP_168719793.1">
    <property type="nucleotide sequence ID" value="NZ_CP042909.1"/>
</dbReference>
<dbReference type="InterPro" id="IPR002541">
    <property type="entry name" value="Cyt_c_assembly"/>
</dbReference>
<evidence type="ECO:0000256" key="5">
    <source>
        <dbReference type="ARBA" id="ARBA00023136"/>
    </source>
</evidence>
<protein>
    <submittedName>
        <fullName evidence="8">C-type cytochrome biogenesis protein CcsB</fullName>
    </submittedName>
</protein>
<dbReference type="AlphaFoldDB" id="A0A6H1WTB3"/>
<evidence type="ECO:0000256" key="3">
    <source>
        <dbReference type="ARBA" id="ARBA00022748"/>
    </source>
</evidence>
<dbReference type="InterPro" id="IPR017562">
    <property type="entry name" value="Cyt_c_biogenesis_CcsA"/>
</dbReference>
<dbReference type="EMBL" id="CP042909">
    <property type="protein sequence ID" value="QJA06443.1"/>
    <property type="molecule type" value="Genomic_DNA"/>
</dbReference>
<organism evidence="8 9">
    <name type="scientific">Thermosulfurimonas marina</name>
    <dbReference type="NCBI Taxonomy" id="2047767"/>
    <lineage>
        <taxon>Bacteria</taxon>
        <taxon>Pseudomonadati</taxon>
        <taxon>Thermodesulfobacteriota</taxon>
        <taxon>Thermodesulfobacteria</taxon>
        <taxon>Thermodesulfobacteriales</taxon>
        <taxon>Thermodesulfobacteriaceae</taxon>
        <taxon>Thermosulfurimonas</taxon>
    </lineage>
</organism>
<feature type="domain" description="Cytochrome c assembly protein" evidence="7">
    <location>
        <begin position="64"/>
        <end position="269"/>
    </location>
</feature>
<evidence type="ECO:0000313" key="8">
    <source>
        <dbReference type="EMBL" id="QJA06443.1"/>
    </source>
</evidence>
<keyword evidence="5 6" id="KW-0472">Membrane</keyword>
<feature type="transmembrane region" description="Helical" evidence="6">
    <location>
        <begin position="243"/>
        <end position="265"/>
    </location>
</feature>
<evidence type="ECO:0000256" key="6">
    <source>
        <dbReference type="SAM" id="Phobius"/>
    </source>
</evidence>
<dbReference type="GO" id="GO:0005886">
    <property type="term" value="C:plasma membrane"/>
    <property type="evidence" value="ECO:0007669"/>
    <property type="project" value="TreeGrafter"/>
</dbReference>
<feature type="transmembrane region" description="Helical" evidence="6">
    <location>
        <begin position="63"/>
        <end position="83"/>
    </location>
</feature>
<keyword evidence="3" id="KW-0201">Cytochrome c-type biogenesis</keyword>
<feature type="transmembrane region" description="Helical" evidence="6">
    <location>
        <begin position="129"/>
        <end position="153"/>
    </location>
</feature>
<keyword evidence="9" id="KW-1185">Reference proteome</keyword>
<dbReference type="PANTHER" id="PTHR30071">
    <property type="entry name" value="HEME EXPORTER PROTEIN C"/>
    <property type="match status" value="1"/>
</dbReference>
<gene>
    <name evidence="8" type="primary">ccsB</name>
    <name evidence="8" type="ORF">FVE67_06340</name>
</gene>
<evidence type="ECO:0000256" key="1">
    <source>
        <dbReference type="ARBA" id="ARBA00004141"/>
    </source>
</evidence>
<accession>A0A6H1WTB3</accession>
<dbReference type="Pfam" id="PF01578">
    <property type="entry name" value="Cytochrom_C_asm"/>
    <property type="match status" value="1"/>
</dbReference>
<evidence type="ECO:0000256" key="2">
    <source>
        <dbReference type="ARBA" id="ARBA00022692"/>
    </source>
</evidence>
<feature type="transmembrane region" description="Helical" evidence="6">
    <location>
        <begin position="6"/>
        <end position="25"/>
    </location>
</feature>
<evidence type="ECO:0000313" key="9">
    <source>
        <dbReference type="Proteomes" id="UP000501253"/>
    </source>
</evidence>
<proteinExistence type="predicted"/>
<feature type="transmembrane region" description="Helical" evidence="6">
    <location>
        <begin position="37"/>
        <end position="57"/>
    </location>
</feature>
<dbReference type="PANTHER" id="PTHR30071:SF1">
    <property type="entry name" value="CYTOCHROME B_B6 PROTEIN-RELATED"/>
    <property type="match status" value="1"/>
</dbReference>
<dbReference type="InterPro" id="IPR045062">
    <property type="entry name" value="Cyt_c_biogenesis_CcsA/CcmC"/>
</dbReference>
<name>A0A6H1WTB3_9BACT</name>
<feature type="transmembrane region" description="Helical" evidence="6">
    <location>
        <begin position="217"/>
        <end position="236"/>
    </location>
</feature>
<keyword evidence="4 6" id="KW-1133">Transmembrane helix</keyword>
<dbReference type="GO" id="GO:0020037">
    <property type="term" value="F:heme binding"/>
    <property type="evidence" value="ECO:0007669"/>
    <property type="project" value="InterPro"/>
</dbReference>
<dbReference type="Proteomes" id="UP000501253">
    <property type="component" value="Chromosome"/>
</dbReference>
<sequence length="275" mass="31419">MEVFFFRLAFLLYLVATVGFFIYFYTLKPEALRGARGVLACGWLLHTGALLAGLKILKAPPVANFHGATSFLAWAVVGAYFLLSWRGPKVYTLGTFLSPLILLLMIAAWKAPEALWPLPPILQSFWFPVHALISLASYAFFLIAAVAAVMYLLQERELKRKHLGGLFRRLPPLESLDRLNEKCLKYGFPLLTLGIVTGALWAEKAWGRFWSWDPKETWSLILWLIYAALLHERLIVGWRGRRAAYMALLGFLVWIVSFWVINLWMPGLHSYGRWS</sequence>
<comment type="subcellular location">
    <subcellularLocation>
        <location evidence="1">Membrane</location>
        <topology evidence="1">Multi-pass membrane protein</topology>
    </subcellularLocation>
</comment>
<dbReference type="NCBIfam" id="TIGR03144">
    <property type="entry name" value="cytochr_II_ccsB"/>
    <property type="match status" value="1"/>
</dbReference>
<evidence type="ECO:0000259" key="7">
    <source>
        <dbReference type="Pfam" id="PF01578"/>
    </source>
</evidence>
<evidence type="ECO:0000256" key="4">
    <source>
        <dbReference type="ARBA" id="ARBA00022989"/>
    </source>
</evidence>
<reference evidence="8 9" key="1">
    <citation type="submission" date="2019-08" db="EMBL/GenBank/DDBJ databases">
        <title>Complete genome sequence of Thermosulfurimonas marina SU872T, an anaerobic thermophilic chemolithoautotrophic bacterium isolated from a shallow marine hydrothermal vent.</title>
        <authorList>
            <person name="Allioux M."/>
            <person name="Jebbar M."/>
            <person name="Slobodkina G."/>
            <person name="Slobodkin A."/>
            <person name="Moalic Y."/>
            <person name="Frolova A."/>
            <person name="Shao Z."/>
            <person name="Alain K."/>
        </authorList>
    </citation>
    <scope>NUCLEOTIDE SEQUENCE [LARGE SCALE GENOMIC DNA]</scope>
    <source>
        <strain evidence="8 9">SU872</strain>
    </source>
</reference>